<evidence type="ECO:0000313" key="7">
    <source>
        <dbReference type="EMBL" id="TXB96077.1"/>
    </source>
</evidence>
<dbReference type="SMART" id="SM00906">
    <property type="entry name" value="Fungal_trans"/>
    <property type="match status" value="1"/>
</dbReference>
<dbReference type="GO" id="GO:0005634">
    <property type="term" value="C:nucleus"/>
    <property type="evidence" value="ECO:0007669"/>
    <property type="project" value="TreeGrafter"/>
</dbReference>
<dbReference type="Pfam" id="PF04082">
    <property type="entry name" value="Fungal_trans"/>
    <property type="match status" value="1"/>
</dbReference>
<feature type="compositionally biased region" description="Basic and acidic residues" evidence="5">
    <location>
        <begin position="596"/>
        <end position="607"/>
    </location>
</feature>
<evidence type="ECO:0000259" key="6">
    <source>
        <dbReference type="PROSITE" id="PS50048"/>
    </source>
</evidence>
<dbReference type="SMART" id="SM00066">
    <property type="entry name" value="GAL4"/>
    <property type="match status" value="1"/>
</dbReference>
<organism evidence="7 8">
    <name type="scientific">Fusarium oxysporum f. sp. cubense</name>
    <dbReference type="NCBI Taxonomy" id="61366"/>
    <lineage>
        <taxon>Eukaryota</taxon>
        <taxon>Fungi</taxon>
        <taxon>Dikarya</taxon>
        <taxon>Ascomycota</taxon>
        <taxon>Pezizomycotina</taxon>
        <taxon>Sordariomycetes</taxon>
        <taxon>Hypocreomycetidae</taxon>
        <taxon>Hypocreales</taxon>
        <taxon>Nectriaceae</taxon>
        <taxon>Fusarium</taxon>
        <taxon>Fusarium oxysporum species complex</taxon>
    </lineage>
</organism>
<dbReference type="PANTHER" id="PTHR47424">
    <property type="entry name" value="REGULATORY PROTEIN GAL4"/>
    <property type="match status" value="1"/>
</dbReference>
<evidence type="ECO:0000256" key="2">
    <source>
        <dbReference type="ARBA" id="ARBA00023015"/>
    </source>
</evidence>
<keyword evidence="4" id="KW-0539">Nucleus</keyword>
<dbReference type="GO" id="GO:0008270">
    <property type="term" value="F:zinc ion binding"/>
    <property type="evidence" value="ECO:0007669"/>
    <property type="project" value="InterPro"/>
</dbReference>
<dbReference type="GO" id="GO:0006351">
    <property type="term" value="P:DNA-templated transcription"/>
    <property type="evidence" value="ECO:0007669"/>
    <property type="project" value="InterPro"/>
</dbReference>
<name>A0A5C6SDE0_FUSOC</name>
<dbReference type="PANTHER" id="PTHR47424:SF5">
    <property type="entry name" value="ZN(II)2CYS6 TRANSCRIPTION FACTOR (EUROFUNG)"/>
    <property type="match status" value="1"/>
</dbReference>
<dbReference type="InterPro" id="IPR036864">
    <property type="entry name" value="Zn2-C6_fun-type_DNA-bd_sf"/>
</dbReference>
<dbReference type="AlphaFoldDB" id="A0A5C6SDE0"/>
<evidence type="ECO:0000256" key="4">
    <source>
        <dbReference type="ARBA" id="ARBA00023242"/>
    </source>
</evidence>
<feature type="domain" description="Zn(2)-C6 fungal-type" evidence="6">
    <location>
        <begin position="26"/>
        <end position="54"/>
    </location>
</feature>
<evidence type="ECO:0000256" key="3">
    <source>
        <dbReference type="ARBA" id="ARBA00023163"/>
    </source>
</evidence>
<dbReference type="GO" id="GO:0000981">
    <property type="term" value="F:DNA-binding transcription factor activity, RNA polymerase II-specific"/>
    <property type="evidence" value="ECO:0007669"/>
    <property type="project" value="InterPro"/>
</dbReference>
<proteinExistence type="predicted"/>
<evidence type="ECO:0000256" key="1">
    <source>
        <dbReference type="ARBA" id="ARBA00022723"/>
    </source>
</evidence>
<evidence type="ECO:0000313" key="8">
    <source>
        <dbReference type="Proteomes" id="UP000321331"/>
    </source>
</evidence>
<dbReference type="InterPro" id="IPR007219">
    <property type="entry name" value="XnlR_reg_dom"/>
</dbReference>
<dbReference type="PROSITE" id="PS50048">
    <property type="entry name" value="ZN2_CY6_FUNGAL_2"/>
    <property type="match status" value="1"/>
</dbReference>
<dbReference type="Pfam" id="PF00172">
    <property type="entry name" value="Zn_clus"/>
    <property type="match status" value="1"/>
</dbReference>
<dbReference type="EMBL" id="VMNF01000015">
    <property type="protein sequence ID" value="TXB96077.1"/>
    <property type="molecule type" value="Genomic_DNA"/>
</dbReference>
<protein>
    <recommendedName>
        <fullName evidence="6">Zn(2)-C6 fungal-type domain-containing protein</fullName>
    </recommendedName>
</protein>
<evidence type="ECO:0000256" key="5">
    <source>
        <dbReference type="SAM" id="MobiDB-lite"/>
    </source>
</evidence>
<feature type="region of interest" description="Disordered" evidence="5">
    <location>
        <begin position="587"/>
        <end position="614"/>
    </location>
</feature>
<sequence>MGETHKAVARTKVRSKRAQYVNQAWCTYCRRRKTKCDGEQPCGGCSSLRKICEYEMPRSQPKSALASPRDTLTAPVHTISSGNTAAEGNSKTDTNQSTHIYSETLKVQIMPDTLQSVPEFCGPSSSEFAFKAVSGNLREMGMPSALLSKLSCDYGNLSGVPSHFSNYGPFMKLVAMDPLWDIPKTEAVTLVKKWFTNMGSLYPFLREEKLIDTVDGVYAVIGPISGGTPIPRRELATQALLNDETNKLKIVLAVSKTMENGGRNDQAQRLFQSTTEAVESLIWNPSGISGIQLLVLTAIYHYQLDDEVRTGRMIGLAARLCLEIGLHRHTTMKKVFGNHEDRKTALNVFWSVYMLERRICLGQGIPYSIQDSYVDQSLFLQDNSDPVLRCLLQWTKLVGRAWRVMNIDGENETEVHGDDLEYLDAQASQWYDDLPQHFKLDASLGQSEPFSTSLFIQAALYLRQSLLRNLIFRPVLQSVSRISQHEAKAHVAVALAKGAVSTLCRLSTHRTLIFSHVLFFKHLLVAAFGNILLAVVHAHGLFWNTVQTEFDQALDLIELLSTRSPPMVRLWQRLQGLRELPERLNGLSKPALSSDRQTRPNEDHGRDSSLPGSPTDLMFFNSTLPFESLSGDFAFLSDIGIGIDGFPDFSFLLHEPLE</sequence>
<feature type="region of interest" description="Disordered" evidence="5">
    <location>
        <begin position="59"/>
        <end position="96"/>
    </location>
</feature>
<accession>A0A5C6SDE0</accession>
<feature type="compositionally biased region" description="Polar residues" evidence="5">
    <location>
        <begin position="78"/>
        <end position="96"/>
    </location>
</feature>
<keyword evidence="1" id="KW-0479">Metal-binding</keyword>
<keyword evidence="2" id="KW-0805">Transcription regulation</keyword>
<dbReference type="InterPro" id="IPR001138">
    <property type="entry name" value="Zn2Cys6_DnaBD"/>
</dbReference>
<dbReference type="CDD" id="cd12148">
    <property type="entry name" value="fungal_TF_MHR"/>
    <property type="match status" value="1"/>
</dbReference>
<dbReference type="InterPro" id="IPR051127">
    <property type="entry name" value="Fungal_SecMet_Regulators"/>
</dbReference>
<dbReference type="Proteomes" id="UP000321331">
    <property type="component" value="Unassembled WGS sequence"/>
</dbReference>
<reference evidence="7 8" key="1">
    <citation type="submission" date="2019-07" db="EMBL/GenBank/DDBJ databases">
        <title>The First High-Quality Draft Genome Sequence of the Causal Agent of the Current Panama Disease Epidemic.</title>
        <authorList>
            <person name="Warmington R.J."/>
            <person name="Kay W."/>
            <person name="Jeffries A."/>
            <person name="Bebber D."/>
            <person name="Moore K."/>
            <person name="Studholme D.J."/>
        </authorList>
    </citation>
    <scope>NUCLEOTIDE SEQUENCE [LARGE SCALE GENOMIC DNA]</scope>
    <source>
        <strain evidence="7 8">TR4</strain>
    </source>
</reference>
<gene>
    <name evidence="7" type="ORF">FocTR4_00015855</name>
</gene>
<keyword evidence="3" id="KW-0804">Transcription</keyword>
<dbReference type="CDD" id="cd00067">
    <property type="entry name" value="GAL4"/>
    <property type="match status" value="1"/>
</dbReference>
<dbReference type="GO" id="GO:0000435">
    <property type="term" value="P:positive regulation of transcription from RNA polymerase II promoter by galactose"/>
    <property type="evidence" value="ECO:0007669"/>
    <property type="project" value="TreeGrafter"/>
</dbReference>
<dbReference type="GO" id="GO:0000978">
    <property type="term" value="F:RNA polymerase II cis-regulatory region sequence-specific DNA binding"/>
    <property type="evidence" value="ECO:0007669"/>
    <property type="project" value="TreeGrafter"/>
</dbReference>
<dbReference type="Gene3D" id="4.10.240.10">
    <property type="entry name" value="Zn(2)-C6 fungal-type DNA-binding domain"/>
    <property type="match status" value="1"/>
</dbReference>
<comment type="caution">
    <text evidence="7">The sequence shown here is derived from an EMBL/GenBank/DDBJ whole genome shotgun (WGS) entry which is preliminary data.</text>
</comment>
<dbReference type="SUPFAM" id="SSF57701">
    <property type="entry name" value="Zn2/Cys6 DNA-binding domain"/>
    <property type="match status" value="1"/>
</dbReference>